<proteinExistence type="predicted"/>
<dbReference type="Proteomes" id="UP000324800">
    <property type="component" value="Unassembled WGS sequence"/>
</dbReference>
<name>A0A5J4UTF2_9EUKA</name>
<reference evidence="1 2" key="1">
    <citation type="submission" date="2019-03" db="EMBL/GenBank/DDBJ databases">
        <title>Single cell metagenomics reveals metabolic interactions within the superorganism composed of flagellate Streblomastix strix and complex community of Bacteroidetes bacteria on its surface.</title>
        <authorList>
            <person name="Treitli S.C."/>
            <person name="Kolisko M."/>
            <person name="Husnik F."/>
            <person name="Keeling P."/>
            <person name="Hampl V."/>
        </authorList>
    </citation>
    <scope>NUCLEOTIDE SEQUENCE [LARGE SCALE GENOMIC DNA]</scope>
    <source>
        <strain evidence="1">ST1C</strain>
    </source>
</reference>
<sequence length="96" mass="10544">MTLRLTIPLMAYAELVTTFQSTIISTVILSITIYYTPPPFEVFLKTNLGETTFPVIVHLVEICMLVECSSPSLSSSNSFSCNPIQAIRGFSGVTIH</sequence>
<protein>
    <submittedName>
        <fullName evidence="1">Uncharacterized protein</fullName>
    </submittedName>
</protein>
<comment type="caution">
    <text evidence="1">The sequence shown here is derived from an EMBL/GenBank/DDBJ whole genome shotgun (WGS) entry which is preliminary data.</text>
</comment>
<evidence type="ECO:0000313" key="1">
    <source>
        <dbReference type="EMBL" id="KAA6373669.1"/>
    </source>
</evidence>
<organism evidence="1 2">
    <name type="scientific">Streblomastix strix</name>
    <dbReference type="NCBI Taxonomy" id="222440"/>
    <lineage>
        <taxon>Eukaryota</taxon>
        <taxon>Metamonada</taxon>
        <taxon>Preaxostyla</taxon>
        <taxon>Oxymonadida</taxon>
        <taxon>Streblomastigidae</taxon>
        <taxon>Streblomastix</taxon>
    </lineage>
</organism>
<evidence type="ECO:0000313" key="2">
    <source>
        <dbReference type="Proteomes" id="UP000324800"/>
    </source>
</evidence>
<dbReference type="AlphaFoldDB" id="A0A5J4UTF2"/>
<dbReference type="EMBL" id="SNRW01012552">
    <property type="protein sequence ID" value="KAA6373669.1"/>
    <property type="molecule type" value="Genomic_DNA"/>
</dbReference>
<gene>
    <name evidence="1" type="ORF">EZS28_030804</name>
</gene>
<accession>A0A5J4UTF2</accession>